<dbReference type="InterPro" id="IPR027417">
    <property type="entry name" value="P-loop_NTPase"/>
</dbReference>
<organism evidence="2 3">
    <name type="scientific">Vibrio marinisediminis</name>
    <dbReference type="NCBI Taxonomy" id="2758441"/>
    <lineage>
        <taxon>Bacteria</taxon>
        <taxon>Pseudomonadati</taxon>
        <taxon>Pseudomonadota</taxon>
        <taxon>Gammaproteobacteria</taxon>
        <taxon>Vibrionales</taxon>
        <taxon>Vibrionaceae</taxon>
        <taxon>Vibrio</taxon>
    </lineage>
</organism>
<dbReference type="RefSeq" id="WP_182107257.1">
    <property type="nucleotide sequence ID" value="NZ_JACFYF010000002.1"/>
</dbReference>
<dbReference type="PANTHER" id="PTHR30267:SF2">
    <property type="entry name" value="PROTEIN PRKA"/>
    <property type="match status" value="1"/>
</dbReference>
<evidence type="ECO:0000313" key="2">
    <source>
        <dbReference type="EMBL" id="MBA5761708.1"/>
    </source>
</evidence>
<dbReference type="AlphaFoldDB" id="A0A7W2IT20"/>
<comment type="caution">
    <text evidence="2">The sequence shown here is derived from an EMBL/GenBank/DDBJ whole genome shotgun (WGS) entry which is preliminary data.</text>
</comment>
<dbReference type="GO" id="GO:0004672">
    <property type="term" value="F:protein kinase activity"/>
    <property type="evidence" value="ECO:0007669"/>
    <property type="project" value="InterPro"/>
</dbReference>
<sequence length="644" mass="74115">MSIFDHFQARYEASKDEELSLQDFLALCKDDKSAYANAAERLLMAIGEPEVIDTAQDPHLSRIFSNRVISRYETFKDFYGMEDAIEQIVSYLKHAAQGLEERKQILYLLGPVGGGKSSLAEKLKALMQQQPVYVLSANGDRSPVNDHPFCLFDMAEDGELLKREYGIEKRYLRSIMSPWAAKRLHEFGGDISKFKVVKVRPSILDQLAIAKTEPGDENNQDISSLVGKVDIRMLEHYSQDDPDAYSYSGALCKANQGLMEFVEMFKAPIKVLHPLLTATQEGNYNGTEGLSALPFDGMILAHSNESEWQTFRNNKNNEAFLDRVYIVKVPYCLRVSEEVKIYQKLLDHSELSKAPCSPSTLDLLAQFSILSRLKEPENSSIFSKMRVYDGETLKDTDPKAKSYQEYRDYAGVDEGMSGLSTRFSFKILSRVFNFDQSEVAANPVHLFYVIEQQVEREQFPQDIADKYLEFLKGYLVPRYVEFIGKEIQTAYLESYSEYGQNIFDRYVTYADFWIQDQEYRDPETGQLFDRSALNNELEKIEKTAGISNPKDFRNEIVNFVLRARANNKGQNPVWTSYEKLRTVIEKKMFSNTEELLPVISFNAKTSSEDQKKHDDFVARMMEKGYTEKQVRLLSEWYLRVRKSS</sequence>
<dbReference type="NCBIfam" id="NF011999">
    <property type="entry name" value="PRK15455.1"/>
    <property type="match status" value="1"/>
</dbReference>
<dbReference type="Gene3D" id="3.40.50.300">
    <property type="entry name" value="P-loop containing nucleotide triphosphate hydrolases"/>
    <property type="match status" value="1"/>
</dbReference>
<feature type="domain" description="PrkA AAA" evidence="1">
    <location>
        <begin position="19"/>
        <end position="380"/>
    </location>
</feature>
<evidence type="ECO:0000259" key="1">
    <source>
        <dbReference type="SMART" id="SM00763"/>
    </source>
</evidence>
<dbReference type="Proteomes" id="UP000571701">
    <property type="component" value="Unassembled WGS sequence"/>
</dbReference>
<reference evidence="2 3" key="1">
    <citation type="submission" date="2020-07" db="EMBL/GenBank/DDBJ databases">
        <title>Vibrio marinisediminis sp. nov., isolated from marine sediment.</title>
        <authorList>
            <person name="Ji X."/>
        </authorList>
    </citation>
    <scope>NUCLEOTIDE SEQUENCE [LARGE SCALE GENOMIC DNA]</scope>
    <source>
        <strain evidence="2 3">404</strain>
    </source>
</reference>
<protein>
    <submittedName>
        <fullName evidence="2">PrkA family serine protein kinase</fullName>
    </submittedName>
</protein>
<dbReference type="InterPro" id="IPR013153">
    <property type="entry name" value="Prk_AAA"/>
</dbReference>
<dbReference type="InterPro" id="IPR057741">
    <property type="entry name" value="YeaG"/>
</dbReference>
<keyword evidence="3" id="KW-1185">Reference proteome</keyword>
<dbReference type="PIRSF" id="PIRSF000549">
    <property type="entry name" value="Ser_prot_kin"/>
    <property type="match status" value="1"/>
</dbReference>
<dbReference type="Pfam" id="PF06798">
    <property type="entry name" value="PrkA"/>
    <property type="match status" value="1"/>
</dbReference>
<accession>A0A7W2IT20</accession>
<dbReference type="InterPro" id="IPR016230">
    <property type="entry name" value="PrkA/YeaG"/>
</dbReference>
<dbReference type="PANTHER" id="PTHR30267">
    <property type="entry name" value="PROTEIN KINASE PRKA"/>
    <property type="match status" value="1"/>
</dbReference>
<proteinExistence type="predicted"/>
<dbReference type="Pfam" id="PF08298">
    <property type="entry name" value="AAA_PrkA"/>
    <property type="match status" value="1"/>
</dbReference>
<dbReference type="SUPFAM" id="SSF52540">
    <property type="entry name" value="P-loop containing nucleoside triphosphate hydrolases"/>
    <property type="match status" value="1"/>
</dbReference>
<evidence type="ECO:0000313" key="3">
    <source>
        <dbReference type="Proteomes" id="UP000571701"/>
    </source>
</evidence>
<dbReference type="InterPro" id="IPR010650">
    <property type="entry name" value="PrkA_C"/>
</dbReference>
<keyword evidence="2" id="KW-0418">Kinase</keyword>
<dbReference type="EMBL" id="JACFYF010000002">
    <property type="protein sequence ID" value="MBA5761708.1"/>
    <property type="molecule type" value="Genomic_DNA"/>
</dbReference>
<dbReference type="SMART" id="SM00763">
    <property type="entry name" value="AAA_PrkA"/>
    <property type="match status" value="1"/>
</dbReference>
<keyword evidence="2" id="KW-0808">Transferase</keyword>
<name>A0A7W2IT20_9VIBR</name>
<gene>
    <name evidence="2" type="ORF">H2O73_05045</name>
</gene>